<gene>
    <name evidence="1" type="ORF">ABIC75_004239</name>
</gene>
<dbReference type="EMBL" id="JBEPMU010000007">
    <property type="protein sequence ID" value="MET3654491.1"/>
    <property type="molecule type" value="Genomic_DNA"/>
</dbReference>
<accession>A0ABV2K081</accession>
<evidence type="ECO:0000313" key="1">
    <source>
        <dbReference type="EMBL" id="MET3654491.1"/>
    </source>
</evidence>
<sequence length="43" mass="4856">MGTVSKRSAEPCQRGHDGDLRMLMFFSTRHHVDRAEALQGARV</sequence>
<name>A0ABV2K081_9GAMM</name>
<protein>
    <submittedName>
        <fullName evidence="1">Uncharacterized protein</fullName>
    </submittedName>
</protein>
<keyword evidence="2" id="KW-1185">Reference proteome</keyword>
<comment type="caution">
    <text evidence="1">The sequence shown here is derived from an EMBL/GenBank/DDBJ whole genome shotgun (WGS) entry which is preliminary data.</text>
</comment>
<reference evidence="1 2" key="1">
    <citation type="submission" date="2024-06" db="EMBL/GenBank/DDBJ databases">
        <title>Sorghum-associated microbial communities from plants grown in Nebraska, USA.</title>
        <authorList>
            <person name="Schachtman D."/>
        </authorList>
    </citation>
    <scope>NUCLEOTIDE SEQUENCE [LARGE SCALE GENOMIC DNA]</scope>
    <source>
        <strain evidence="1 2">1073</strain>
    </source>
</reference>
<dbReference type="Proteomes" id="UP001549184">
    <property type="component" value="Unassembled WGS sequence"/>
</dbReference>
<organism evidence="1 2">
    <name type="scientific">Dyella japonica</name>
    <dbReference type="NCBI Taxonomy" id="231455"/>
    <lineage>
        <taxon>Bacteria</taxon>
        <taxon>Pseudomonadati</taxon>
        <taxon>Pseudomonadota</taxon>
        <taxon>Gammaproteobacteria</taxon>
        <taxon>Lysobacterales</taxon>
        <taxon>Rhodanobacteraceae</taxon>
        <taxon>Dyella</taxon>
    </lineage>
</organism>
<proteinExistence type="predicted"/>
<evidence type="ECO:0000313" key="2">
    <source>
        <dbReference type="Proteomes" id="UP001549184"/>
    </source>
</evidence>